<dbReference type="RefSeq" id="WP_192599776.1">
    <property type="nucleotide sequence ID" value="NZ_JADBEL010000021.1"/>
</dbReference>
<feature type="domain" description="XdhC- CoxI" evidence="1">
    <location>
        <begin position="14"/>
        <end position="78"/>
    </location>
</feature>
<dbReference type="PANTHER" id="PTHR30388">
    <property type="entry name" value="ALDEHYDE OXIDOREDUCTASE MOLYBDENUM COFACTOR ASSEMBLY PROTEIN"/>
    <property type="match status" value="1"/>
</dbReference>
<dbReference type="Pfam" id="PF13478">
    <property type="entry name" value="XdhC_C"/>
    <property type="match status" value="1"/>
</dbReference>
<sequence>MERLQEIISTILTDDQPTVLATIVHVDGSAYRKEGAWMLLKEDDTRLGVISGGCLESDLHNRAQGLFNTGKTDVFRYDLSAEDDLGWGRGAGCNGVVTVMVRAIDATFRKALTFLNDQLQAKQPVYYMQSMKDFNMYSFISRSGAKFGEVNDETRPELDTATPFQNIAGQVTVCDETVYRQVVWPKPNLYIIGAGADARPLARVAGNVGYAVHLLDWRESLCNELYFPTAESFQLGDLEKLIGNIPFSPLDSVIVMTHDFQQDIKLVQSLCSFQLLYLGVLGSKKRMKRLYGGEVPDWIHSPIGLSIGADGPEEIAVSIVAELIAVRRGKMT</sequence>
<dbReference type="PANTHER" id="PTHR30388:SF6">
    <property type="entry name" value="XANTHINE DEHYDROGENASE SUBUNIT A-RELATED"/>
    <property type="match status" value="1"/>
</dbReference>
<gene>
    <name evidence="3" type="ORF">H4683_003224</name>
</gene>
<dbReference type="Gene3D" id="3.40.50.720">
    <property type="entry name" value="NAD(P)-binding Rossmann-like Domain"/>
    <property type="match status" value="1"/>
</dbReference>
<dbReference type="EMBL" id="JADBEL010000021">
    <property type="protein sequence ID" value="MBE1556103.1"/>
    <property type="molecule type" value="Genomic_DNA"/>
</dbReference>
<reference evidence="3" key="1">
    <citation type="submission" date="2020-10" db="EMBL/GenBank/DDBJ databases">
        <title>Genomic Encyclopedia of Type Strains, Phase IV (KMG-IV): sequencing the most valuable type-strain genomes for metagenomic binning, comparative biology and taxonomic classification.</title>
        <authorList>
            <person name="Goeker M."/>
        </authorList>
    </citation>
    <scope>NUCLEOTIDE SEQUENCE</scope>
    <source>
        <strain evidence="3">DSM 13886</strain>
    </source>
</reference>
<dbReference type="InterPro" id="IPR003777">
    <property type="entry name" value="XdhC_CoxI"/>
</dbReference>
<organism evidence="3 4">
    <name type="scientific">Sporosarcina limicola</name>
    <dbReference type="NCBI Taxonomy" id="34101"/>
    <lineage>
        <taxon>Bacteria</taxon>
        <taxon>Bacillati</taxon>
        <taxon>Bacillota</taxon>
        <taxon>Bacilli</taxon>
        <taxon>Bacillales</taxon>
        <taxon>Caryophanaceae</taxon>
        <taxon>Sporosarcina</taxon>
    </lineage>
</organism>
<evidence type="ECO:0000259" key="1">
    <source>
        <dbReference type="Pfam" id="PF02625"/>
    </source>
</evidence>
<name>A0A927MK64_9BACL</name>
<keyword evidence="4" id="KW-1185">Reference proteome</keyword>
<evidence type="ECO:0000259" key="2">
    <source>
        <dbReference type="Pfam" id="PF13478"/>
    </source>
</evidence>
<dbReference type="AlphaFoldDB" id="A0A927MK64"/>
<dbReference type="InterPro" id="IPR052698">
    <property type="entry name" value="MoCofactor_Util/Proc"/>
</dbReference>
<dbReference type="InterPro" id="IPR027051">
    <property type="entry name" value="XdhC_Rossmann_dom"/>
</dbReference>
<evidence type="ECO:0000313" key="4">
    <source>
        <dbReference type="Proteomes" id="UP000658225"/>
    </source>
</evidence>
<feature type="domain" description="XdhC Rossmann" evidence="2">
    <location>
        <begin position="189"/>
        <end position="323"/>
    </location>
</feature>
<accession>A0A927MK64</accession>
<dbReference type="Proteomes" id="UP000658225">
    <property type="component" value="Unassembled WGS sequence"/>
</dbReference>
<protein>
    <submittedName>
        <fullName evidence="3">Xanthine/CO dehydrogenase XdhC/CoxF family maturation factor</fullName>
    </submittedName>
</protein>
<comment type="caution">
    <text evidence="3">The sequence shown here is derived from an EMBL/GenBank/DDBJ whole genome shotgun (WGS) entry which is preliminary data.</text>
</comment>
<dbReference type="Pfam" id="PF02625">
    <property type="entry name" value="XdhC_CoxI"/>
    <property type="match status" value="1"/>
</dbReference>
<proteinExistence type="predicted"/>
<evidence type="ECO:0000313" key="3">
    <source>
        <dbReference type="EMBL" id="MBE1556103.1"/>
    </source>
</evidence>